<reference evidence="3 4" key="1">
    <citation type="submission" date="2023-07" db="EMBL/GenBank/DDBJ databases">
        <title>Sequencing the genomes of 1000 actinobacteria strains.</title>
        <authorList>
            <person name="Klenk H.-P."/>
        </authorList>
    </citation>
    <scope>NUCLEOTIDE SEQUENCE [LARGE SCALE GENOMIC DNA]</scope>
    <source>
        <strain evidence="3 4">DSM 44709</strain>
    </source>
</reference>
<feature type="compositionally biased region" description="Low complexity" evidence="1">
    <location>
        <begin position="8"/>
        <end position="19"/>
    </location>
</feature>
<evidence type="ECO:0000256" key="1">
    <source>
        <dbReference type="SAM" id="MobiDB-lite"/>
    </source>
</evidence>
<feature type="compositionally biased region" description="Low complexity" evidence="1">
    <location>
        <begin position="82"/>
        <end position="98"/>
    </location>
</feature>
<keyword evidence="2" id="KW-0472">Membrane</keyword>
<comment type="caution">
    <text evidence="3">The sequence shown here is derived from an EMBL/GenBank/DDBJ whole genome shotgun (WGS) entry which is preliminary data.</text>
</comment>
<feature type="region of interest" description="Disordered" evidence="1">
    <location>
        <begin position="69"/>
        <end position="116"/>
    </location>
</feature>
<dbReference type="EMBL" id="JAUSUZ010000001">
    <property type="protein sequence ID" value="MDQ0370890.1"/>
    <property type="molecule type" value="Genomic_DNA"/>
</dbReference>
<dbReference type="Proteomes" id="UP001240236">
    <property type="component" value="Unassembled WGS sequence"/>
</dbReference>
<evidence type="ECO:0000256" key="2">
    <source>
        <dbReference type="SAM" id="Phobius"/>
    </source>
</evidence>
<proteinExistence type="predicted"/>
<keyword evidence="4" id="KW-1185">Reference proteome</keyword>
<dbReference type="AlphaFoldDB" id="A0AAE4B101"/>
<feature type="transmembrane region" description="Helical" evidence="2">
    <location>
        <begin position="47"/>
        <end position="66"/>
    </location>
</feature>
<accession>A0AAE4B101</accession>
<gene>
    <name evidence="3" type="ORF">J2S42_007559</name>
</gene>
<keyword evidence="2" id="KW-1133">Transmembrane helix</keyword>
<evidence type="ECO:0000313" key="3">
    <source>
        <dbReference type="EMBL" id="MDQ0370890.1"/>
    </source>
</evidence>
<sequence length="116" mass="12308">MTSSLVHDTPGTTNGTGDTSRVSQAVAATPEAARKTGAAIRRNPKPVAAVVIVLAGAAAAVIRMRAMRKPQTRTQRMRAAVTTLPSRMRRTPTMTSRMAGKLGRGKPSMTQRLGLR</sequence>
<feature type="region of interest" description="Disordered" evidence="1">
    <location>
        <begin position="1"/>
        <end position="39"/>
    </location>
</feature>
<keyword evidence="2" id="KW-0812">Transmembrane</keyword>
<protein>
    <submittedName>
        <fullName evidence="3">Uncharacterized protein</fullName>
    </submittedName>
</protein>
<name>A0AAE4B101_9ACTN</name>
<dbReference type="RefSeq" id="WP_307247222.1">
    <property type="nucleotide sequence ID" value="NZ_JAUSUZ010000001.1"/>
</dbReference>
<evidence type="ECO:0000313" key="4">
    <source>
        <dbReference type="Proteomes" id="UP001240236"/>
    </source>
</evidence>
<organism evidence="3 4">
    <name type="scientific">Catenuloplanes indicus</name>
    <dbReference type="NCBI Taxonomy" id="137267"/>
    <lineage>
        <taxon>Bacteria</taxon>
        <taxon>Bacillati</taxon>
        <taxon>Actinomycetota</taxon>
        <taxon>Actinomycetes</taxon>
        <taxon>Micromonosporales</taxon>
        <taxon>Micromonosporaceae</taxon>
        <taxon>Catenuloplanes</taxon>
    </lineage>
</organism>